<dbReference type="InParanoid" id="A0A078BDR0"/>
<dbReference type="Proteomes" id="UP000039865">
    <property type="component" value="Unassembled WGS sequence"/>
</dbReference>
<keyword evidence="3" id="KW-1185">Reference proteome</keyword>
<feature type="compositionally biased region" description="Low complexity" evidence="1">
    <location>
        <begin position="271"/>
        <end position="285"/>
    </location>
</feature>
<evidence type="ECO:0000313" key="2">
    <source>
        <dbReference type="EMBL" id="CDW91718.1"/>
    </source>
</evidence>
<accession>A0A078BDR0</accession>
<proteinExistence type="predicted"/>
<name>A0A078BDR0_STYLE</name>
<gene>
    <name evidence="2" type="primary">Contig5451.g5824</name>
    <name evidence="2" type="ORF">STYLEM_20878</name>
</gene>
<protein>
    <submittedName>
        <fullName evidence="2">Uncharacterized protein</fullName>
    </submittedName>
</protein>
<sequence>MIVDPQLRVSNKTISFQPTTRTYIKDQPILGYTDIVNEENQVYPFVNKEEKVPIIDNHINMIPLPRTHTMPHYFGCPCNHCRALLNVRQLYEETKLENEKAFMQIKAHNFQQKKLQLQNEVKDLLEFKNKMERMTETQKKKHKKRRKMFDERDYNLMFQLQQSQKDLNELVIGKKNQQTEKFLTDNELLNGRLNALESNQLNNQWKDHYQKIDKIHEKRTQGLENYVKNQADQHRQWLQKYNDWYQTVIDNQQEQQQQMHEMLSKAYNWNPYTQSYNQPQQQYQPQEHDFSRDSQENTDRNHVPNMRQSAGGGAQNLPESYEKISPYFNPFWNPTVPMPYPVQSPKKETFPPVIDKDNYRSQPTRQSQPVGFLNAVKGSNSKDIPPHPKYSTYWKVLNEDNSLREKAYDFDERLNYFLPPLRDEGKNTKYIYPTVLSNDALLTAKGVVPRI</sequence>
<dbReference type="AlphaFoldDB" id="A0A078BDR0"/>
<reference evidence="2 3" key="1">
    <citation type="submission" date="2014-06" db="EMBL/GenBank/DDBJ databases">
        <authorList>
            <person name="Swart Estienne"/>
        </authorList>
    </citation>
    <scope>NUCLEOTIDE SEQUENCE [LARGE SCALE GENOMIC DNA]</scope>
    <source>
        <strain evidence="2 3">130c</strain>
    </source>
</reference>
<dbReference type="EMBL" id="CCKQ01019695">
    <property type="protein sequence ID" value="CDW91718.1"/>
    <property type="molecule type" value="Genomic_DNA"/>
</dbReference>
<feature type="region of interest" description="Disordered" evidence="1">
    <location>
        <begin position="271"/>
        <end position="320"/>
    </location>
</feature>
<feature type="compositionally biased region" description="Basic and acidic residues" evidence="1">
    <location>
        <begin position="286"/>
        <end position="302"/>
    </location>
</feature>
<evidence type="ECO:0000313" key="3">
    <source>
        <dbReference type="Proteomes" id="UP000039865"/>
    </source>
</evidence>
<evidence type="ECO:0000256" key="1">
    <source>
        <dbReference type="SAM" id="MobiDB-lite"/>
    </source>
</evidence>
<organism evidence="2 3">
    <name type="scientific">Stylonychia lemnae</name>
    <name type="common">Ciliate</name>
    <dbReference type="NCBI Taxonomy" id="5949"/>
    <lineage>
        <taxon>Eukaryota</taxon>
        <taxon>Sar</taxon>
        <taxon>Alveolata</taxon>
        <taxon>Ciliophora</taxon>
        <taxon>Intramacronucleata</taxon>
        <taxon>Spirotrichea</taxon>
        <taxon>Stichotrichia</taxon>
        <taxon>Sporadotrichida</taxon>
        <taxon>Oxytrichidae</taxon>
        <taxon>Stylonychinae</taxon>
        <taxon>Stylonychia</taxon>
    </lineage>
</organism>
<dbReference type="OrthoDB" id="10672944at2759"/>